<dbReference type="Gene3D" id="1.10.155.10">
    <property type="entry name" value="Chemotaxis receptor methyltransferase CheR, N-terminal domain"/>
    <property type="match status" value="1"/>
</dbReference>
<dbReference type="InterPro" id="IPR029063">
    <property type="entry name" value="SAM-dependent_MTases_sf"/>
</dbReference>
<evidence type="ECO:0000256" key="5">
    <source>
        <dbReference type="ARBA" id="ARBA00022691"/>
    </source>
</evidence>
<keyword evidence="3" id="KW-0489">Methyltransferase</keyword>
<evidence type="ECO:0000259" key="8">
    <source>
        <dbReference type="PROSITE" id="PS50122"/>
    </source>
</evidence>
<name>A0A1B0ZZ23_9RHOB</name>
<dbReference type="SMART" id="SM00138">
    <property type="entry name" value="MeTrc"/>
    <property type="match status" value="1"/>
</dbReference>
<keyword evidence="6" id="KW-0378">Hydrolase</keyword>
<evidence type="ECO:0000313" key="11">
    <source>
        <dbReference type="Proteomes" id="UP000013243"/>
    </source>
</evidence>
<sequence length="836" mass="92644">MSDHTIPFMVGIAASAGGLEALSELVQELGEQNSASYVIAQHMSPTHKSMLSALIARETRLPVKELTAEEDIWPEVNTIYVVMPGQDVVIAKGGKLGLREPDGQRGRPKPLADRLFKTMAEEYGENCAAIILSGTGSDGSYGVRAIREVGGITIAQDPDSSKYSGMPSSALQTGCVDLTLLPSEIGEHLGKILSRPRDFTELQELHYKPHKLSDLFQILTARTGVDFREYKASTINRRIARRMLALGFSEYNAYVDFCRRDLAEVDALYKDLMISVTRFFRDPQQFEALKSNIEAMVSKMDASDQRTVRVWVSGCATGEEAYSVAILFLEAMGGLEKVAQRRLQVFATDIDQQALDVARRGEYPISAVSDIPDELVDRYFVERTETIEVKKALRAFVLFSRHNVIQDPPFTNLDCISLRNLLIYFNGPLQDKVLARVGYALVPGGLLFLGAAETVGSMENIFEPTTPSDRIYRKRAMTRKPALQSFLEETSPRPAQEQTSVRYLADKNRHHGSTRQFDSLIRVLAPNGFLASSTGAILRIIGDISYVTALTESSGLQVDLKILIPSLRSEASSLINVALRSSGVRSGQWHPLPRSDHEQVRLTCYPIAAPSDGDGDGASVVLIAVETRIKEEQTASPEHLDPQEQDRYIRQIEDEVISTREALQQTIEELQTANEELQSVNEEMQAANEELQSTNEELETSNEELQSTNEELITVNEEIQVNSTEIQHVSAELTAVLRANPFVMLVVDQALQVRHASRQAMTMFELDSLPKSGIHISQCAPVEGLPDLTSRISQVFRSSAPLVENAEFGGENHEMTFTPFRQKDGRELIGVAVTIV</sequence>
<dbReference type="InterPro" id="IPR036804">
    <property type="entry name" value="CheR_N_sf"/>
</dbReference>
<keyword evidence="6" id="KW-0145">Chemotaxis</keyword>
<dbReference type="Pfam" id="PF01339">
    <property type="entry name" value="CheB_methylest"/>
    <property type="match status" value="1"/>
</dbReference>
<dbReference type="Proteomes" id="UP000013243">
    <property type="component" value="Chromosome"/>
</dbReference>
<keyword evidence="5" id="KW-0949">S-adenosyl-L-methionine</keyword>
<feature type="coiled-coil region" evidence="7">
    <location>
        <begin position="649"/>
        <end position="722"/>
    </location>
</feature>
<dbReference type="Gene3D" id="3.40.50.150">
    <property type="entry name" value="Vaccinia Virus protein VP39"/>
    <property type="match status" value="1"/>
</dbReference>
<dbReference type="InterPro" id="IPR050903">
    <property type="entry name" value="Bact_Chemotaxis_MeTrfase"/>
</dbReference>
<reference evidence="10 11" key="1">
    <citation type="journal article" date="2016" name="ISME J.">
        <title>Global occurrence and heterogeneity of the Roseobacter-clade species Ruegeria mobilis.</title>
        <authorList>
            <person name="Sonnenschein E."/>
            <person name="Gram L."/>
        </authorList>
    </citation>
    <scope>NUCLEOTIDE SEQUENCE [LARGE SCALE GENOMIC DNA]</scope>
    <source>
        <strain evidence="10 11">F1926</strain>
    </source>
</reference>
<dbReference type="InterPro" id="IPR000673">
    <property type="entry name" value="Sig_transdc_resp-reg_Me-estase"/>
</dbReference>
<dbReference type="GO" id="GO:0006935">
    <property type="term" value="P:chemotaxis"/>
    <property type="evidence" value="ECO:0007669"/>
    <property type="project" value="UniProtKB-UniRule"/>
</dbReference>
<dbReference type="CDD" id="cd16434">
    <property type="entry name" value="CheB-CheR_fusion"/>
    <property type="match status" value="1"/>
</dbReference>
<dbReference type="SUPFAM" id="SSF53335">
    <property type="entry name" value="S-adenosyl-L-methionine-dependent methyltransferases"/>
    <property type="match status" value="1"/>
</dbReference>
<organism evidence="10 11">
    <name type="scientific">Tritonibacter mobilis F1926</name>
    <dbReference type="NCBI Taxonomy" id="1265309"/>
    <lineage>
        <taxon>Bacteria</taxon>
        <taxon>Pseudomonadati</taxon>
        <taxon>Pseudomonadota</taxon>
        <taxon>Alphaproteobacteria</taxon>
        <taxon>Rhodobacterales</taxon>
        <taxon>Paracoccaceae</taxon>
        <taxon>Tritonibacter</taxon>
    </lineage>
</organism>
<evidence type="ECO:0000256" key="1">
    <source>
        <dbReference type="ARBA" id="ARBA00001541"/>
    </source>
</evidence>
<evidence type="ECO:0000256" key="7">
    <source>
        <dbReference type="SAM" id="Coils"/>
    </source>
</evidence>
<dbReference type="InterPro" id="IPR022641">
    <property type="entry name" value="CheR_N"/>
</dbReference>
<feature type="active site" evidence="6">
    <location>
        <position position="42"/>
    </location>
</feature>
<evidence type="ECO:0000313" key="10">
    <source>
        <dbReference type="EMBL" id="ANP39541.1"/>
    </source>
</evidence>
<proteinExistence type="predicted"/>
<dbReference type="Pfam" id="PF01739">
    <property type="entry name" value="CheR"/>
    <property type="match status" value="1"/>
</dbReference>
<accession>A0A1B0ZZ23</accession>
<dbReference type="AlphaFoldDB" id="A0A1B0ZZ23"/>
<feature type="domain" description="CheB-type methylesterase" evidence="8">
    <location>
        <begin position="3"/>
        <end position="196"/>
    </location>
</feature>
<feature type="domain" description="CheR-type methyltransferase" evidence="9">
    <location>
        <begin position="200"/>
        <end position="475"/>
    </location>
</feature>
<dbReference type="GO" id="GO:0005737">
    <property type="term" value="C:cytoplasm"/>
    <property type="evidence" value="ECO:0007669"/>
    <property type="project" value="InterPro"/>
</dbReference>
<dbReference type="PROSITE" id="PS50123">
    <property type="entry name" value="CHER"/>
    <property type="match status" value="1"/>
</dbReference>
<evidence type="ECO:0000259" key="9">
    <source>
        <dbReference type="PROSITE" id="PS50123"/>
    </source>
</evidence>
<evidence type="ECO:0000256" key="6">
    <source>
        <dbReference type="PROSITE-ProRule" id="PRU00050"/>
    </source>
</evidence>
<dbReference type="EMBL" id="CP015230">
    <property type="protein sequence ID" value="ANP39541.1"/>
    <property type="molecule type" value="Genomic_DNA"/>
</dbReference>
<dbReference type="PANTHER" id="PTHR24422">
    <property type="entry name" value="CHEMOTAXIS PROTEIN METHYLTRANSFERASE"/>
    <property type="match status" value="1"/>
</dbReference>
<dbReference type="Pfam" id="PF03705">
    <property type="entry name" value="CheR_N"/>
    <property type="match status" value="1"/>
</dbReference>
<dbReference type="GO" id="GO:0008984">
    <property type="term" value="F:protein-glutamate methylesterase activity"/>
    <property type="evidence" value="ECO:0007669"/>
    <property type="project" value="InterPro"/>
</dbReference>
<dbReference type="STRING" id="1265309.K529_002075"/>
<comment type="catalytic activity">
    <reaction evidence="1">
        <text>L-glutamyl-[protein] + S-adenosyl-L-methionine = [protein]-L-glutamate 5-O-methyl ester + S-adenosyl-L-homocysteine</text>
        <dbReference type="Rhea" id="RHEA:24452"/>
        <dbReference type="Rhea" id="RHEA-COMP:10208"/>
        <dbReference type="Rhea" id="RHEA-COMP:10311"/>
        <dbReference type="ChEBI" id="CHEBI:29973"/>
        <dbReference type="ChEBI" id="CHEBI:57856"/>
        <dbReference type="ChEBI" id="CHEBI:59789"/>
        <dbReference type="ChEBI" id="CHEBI:82795"/>
        <dbReference type="EC" id="2.1.1.80"/>
    </reaction>
</comment>
<dbReference type="SUPFAM" id="SSF47757">
    <property type="entry name" value="Chemotaxis receptor methyltransferase CheR, N-terminal domain"/>
    <property type="match status" value="1"/>
</dbReference>
<dbReference type="Gene3D" id="1.10.287.620">
    <property type="entry name" value="Helix Hairpins"/>
    <property type="match status" value="1"/>
</dbReference>
<dbReference type="OrthoDB" id="9816309at2"/>
<dbReference type="GO" id="GO:0032259">
    <property type="term" value="P:methylation"/>
    <property type="evidence" value="ECO:0007669"/>
    <property type="project" value="UniProtKB-KW"/>
</dbReference>
<dbReference type="Gene3D" id="3.40.50.180">
    <property type="entry name" value="Methylesterase CheB, C-terminal domain"/>
    <property type="match status" value="1"/>
</dbReference>
<dbReference type="EC" id="2.1.1.80" evidence="2"/>
<keyword evidence="7" id="KW-0175">Coiled coil</keyword>
<dbReference type="KEGG" id="rmb:K529_002075"/>
<gene>
    <name evidence="10" type="ORF">K529_002075</name>
</gene>
<feature type="active site" evidence="6">
    <location>
        <position position="138"/>
    </location>
</feature>
<feature type="active site" evidence="6">
    <location>
        <position position="15"/>
    </location>
</feature>
<evidence type="ECO:0000256" key="2">
    <source>
        <dbReference type="ARBA" id="ARBA00012534"/>
    </source>
</evidence>
<dbReference type="GO" id="GO:0008983">
    <property type="term" value="F:protein-glutamate O-methyltransferase activity"/>
    <property type="evidence" value="ECO:0007669"/>
    <property type="project" value="UniProtKB-EC"/>
</dbReference>
<dbReference type="GO" id="GO:0000156">
    <property type="term" value="F:phosphorelay response regulator activity"/>
    <property type="evidence" value="ECO:0007669"/>
    <property type="project" value="InterPro"/>
</dbReference>
<dbReference type="InterPro" id="IPR022642">
    <property type="entry name" value="CheR_C"/>
</dbReference>
<dbReference type="RefSeq" id="WP_005623182.1">
    <property type="nucleotide sequence ID" value="NZ_CP015230.1"/>
</dbReference>
<dbReference type="InterPro" id="IPR000780">
    <property type="entry name" value="CheR_MeTrfase"/>
</dbReference>
<dbReference type="PANTHER" id="PTHR24422:SF10">
    <property type="entry name" value="CHEMOTAXIS PROTEIN METHYLTRANSFERASE 2"/>
    <property type="match status" value="1"/>
</dbReference>
<dbReference type="PROSITE" id="PS50122">
    <property type="entry name" value="CHEB"/>
    <property type="match status" value="1"/>
</dbReference>
<dbReference type="PRINTS" id="PR00996">
    <property type="entry name" value="CHERMTFRASE"/>
</dbReference>
<protein>
    <recommendedName>
        <fullName evidence="2">protein-glutamate O-methyltransferase</fullName>
        <ecNumber evidence="2">2.1.1.80</ecNumber>
    </recommendedName>
</protein>
<evidence type="ECO:0000256" key="4">
    <source>
        <dbReference type="ARBA" id="ARBA00022679"/>
    </source>
</evidence>
<dbReference type="SUPFAM" id="SSF52738">
    <property type="entry name" value="Methylesterase CheB, C-terminal domain"/>
    <property type="match status" value="1"/>
</dbReference>
<dbReference type="GeneID" id="28248581"/>
<keyword evidence="4" id="KW-0808">Transferase</keyword>
<dbReference type="InterPro" id="IPR035909">
    <property type="entry name" value="CheB_C"/>
</dbReference>
<evidence type="ECO:0000256" key="3">
    <source>
        <dbReference type="ARBA" id="ARBA00022603"/>
    </source>
</evidence>